<proteinExistence type="predicted"/>
<feature type="transmembrane region" description="Helical" evidence="6">
    <location>
        <begin position="12"/>
        <end position="33"/>
    </location>
</feature>
<dbReference type="InterPro" id="IPR036928">
    <property type="entry name" value="AS_sf"/>
</dbReference>
<feature type="transmembrane region" description="Helical" evidence="6">
    <location>
        <begin position="192"/>
        <end position="210"/>
    </location>
</feature>
<dbReference type="GO" id="GO:0015171">
    <property type="term" value="F:amino acid transmembrane transporter activity"/>
    <property type="evidence" value="ECO:0007669"/>
    <property type="project" value="TreeGrafter"/>
</dbReference>
<accession>A0A1H3U8I4</accession>
<keyword evidence="8" id="KW-1185">Reference proteome</keyword>
<keyword evidence="2" id="KW-1003">Cell membrane</keyword>
<sequence>MQILSAIDGAVVLYTLGIYAAIVVSPGPSFALVSRLALQGERRRCSGAIVGLAIAATFYALLAMVGLAAILSQIGWLARTVQILGGLYLVYLGITAWKSSVKAGAGQAPHPGKDRSFYQGLRVGLLVNLSNPKAIAFFVSLYAVVVPIDAHWTTRACILAGGALMELAWYWLVGKTLTRRVFRAFYVAWARWIERVLGTVLIFFGGRLILSK</sequence>
<dbReference type="GO" id="GO:0005886">
    <property type="term" value="C:plasma membrane"/>
    <property type="evidence" value="ECO:0007669"/>
    <property type="project" value="UniProtKB-SubCell"/>
</dbReference>
<dbReference type="EMBL" id="FNPX01000024">
    <property type="protein sequence ID" value="SDZ57869.1"/>
    <property type="molecule type" value="Genomic_DNA"/>
</dbReference>
<dbReference type="STRING" id="1244108.SAMN05444004_12430"/>
<keyword evidence="4 6" id="KW-1133">Transmembrane helix</keyword>
<gene>
    <name evidence="7" type="ORF">SAMN05444004_12430</name>
</gene>
<dbReference type="OrthoDB" id="9804822at2"/>
<comment type="subcellular location">
    <subcellularLocation>
        <location evidence="1">Cell membrane</location>
        <topology evidence="1">Multi-pass membrane protein</topology>
    </subcellularLocation>
</comment>
<keyword evidence="5 6" id="KW-0472">Membrane</keyword>
<evidence type="ECO:0000256" key="1">
    <source>
        <dbReference type="ARBA" id="ARBA00004651"/>
    </source>
</evidence>
<dbReference type="SUPFAM" id="SSF75304">
    <property type="entry name" value="Amidase signature (AS) enzymes"/>
    <property type="match status" value="1"/>
</dbReference>
<name>A0A1H3U8I4_9RHOB</name>
<evidence type="ECO:0000256" key="6">
    <source>
        <dbReference type="SAM" id="Phobius"/>
    </source>
</evidence>
<evidence type="ECO:0000256" key="4">
    <source>
        <dbReference type="ARBA" id="ARBA00022989"/>
    </source>
</evidence>
<dbReference type="PANTHER" id="PTHR30086">
    <property type="entry name" value="ARGININE EXPORTER PROTEIN ARGO"/>
    <property type="match status" value="1"/>
</dbReference>
<dbReference type="InterPro" id="IPR001123">
    <property type="entry name" value="LeuE-type"/>
</dbReference>
<evidence type="ECO:0000256" key="5">
    <source>
        <dbReference type="ARBA" id="ARBA00023136"/>
    </source>
</evidence>
<evidence type="ECO:0000256" key="2">
    <source>
        <dbReference type="ARBA" id="ARBA00022475"/>
    </source>
</evidence>
<evidence type="ECO:0000313" key="7">
    <source>
        <dbReference type="EMBL" id="SDZ57869.1"/>
    </source>
</evidence>
<dbReference type="Pfam" id="PF01810">
    <property type="entry name" value="LysE"/>
    <property type="match status" value="1"/>
</dbReference>
<keyword evidence="3 6" id="KW-0812">Transmembrane</keyword>
<feature type="transmembrane region" description="Helical" evidence="6">
    <location>
        <begin position="123"/>
        <end position="146"/>
    </location>
</feature>
<feature type="transmembrane region" description="Helical" evidence="6">
    <location>
        <begin position="45"/>
        <end position="70"/>
    </location>
</feature>
<protein>
    <submittedName>
        <fullName evidence="7">Threonine/homoserine/homoserine lactone efflux protein</fullName>
    </submittedName>
</protein>
<reference evidence="8" key="1">
    <citation type="submission" date="2016-10" db="EMBL/GenBank/DDBJ databases">
        <authorList>
            <person name="Varghese N."/>
            <person name="Submissions S."/>
        </authorList>
    </citation>
    <scope>NUCLEOTIDE SEQUENCE [LARGE SCALE GENOMIC DNA]</scope>
    <source>
        <strain evidence="8">DSM 100420</strain>
    </source>
</reference>
<dbReference type="AlphaFoldDB" id="A0A1H3U8I4"/>
<feature type="transmembrane region" description="Helical" evidence="6">
    <location>
        <begin position="152"/>
        <end position="172"/>
    </location>
</feature>
<evidence type="ECO:0000256" key="3">
    <source>
        <dbReference type="ARBA" id="ARBA00022692"/>
    </source>
</evidence>
<feature type="transmembrane region" description="Helical" evidence="6">
    <location>
        <begin position="76"/>
        <end position="94"/>
    </location>
</feature>
<dbReference type="PANTHER" id="PTHR30086:SF20">
    <property type="entry name" value="ARGININE EXPORTER PROTEIN ARGO-RELATED"/>
    <property type="match status" value="1"/>
</dbReference>
<organism evidence="7 8">
    <name type="scientific">Jannaschia faecimaris</name>
    <dbReference type="NCBI Taxonomy" id="1244108"/>
    <lineage>
        <taxon>Bacteria</taxon>
        <taxon>Pseudomonadati</taxon>
        <taxon>Pseudomonadota</taxon>
        <taxon>Alphaproteobacteria</taxon>
        <taxon>Rhodobacterales</taxon>
        <taxon>Roseobacteraceae</taxon>
        <taxon>Jannaschia</taxon>
    </lineage>
</organism>
<dbReference type="Proteomes" id="UP000198914">
    <property type="component" value="Unassembled WGS sequence"/>
</dbReference>
<evidence type="ECO:0000313" key="8">
    <source>
        <dbReference type="Proteomes" id="UP000198914"/>
    </source>
</evidence>